<dbReference type="OrthoDB" id="57939at2759"/>
<name>A0A8H5G317_9AGAR</name>
<comment type="caution">
    <text evidence="1">The sequence shown here is derived from an EMBL/GenBank/DDBJ whole genome shotgun (WGS) entry which is preliminary data.</text>
</comment>
<reference evidence="1 2" key="1">
    <citation type="journal article" date="2020" name="ISME J.">
        <title>Uncovering the hidden diversity of litter-decomposition mechanisms in mushroom-forming fungi.</title>
        <authorList>
            <person name="Floudas D."/>
            <person name="Bentzer J."/>
            <person name="Ahren D."/>
            <person name="Johansson T."/>
            <person name="Persson P."/>
            <person name="Tunlid A."/>
        </authorList>
    </citation>
    <scope>NUCLEOTIDE SEQUENCE [LARGE SCALE GENOMIC DNA]</scope>
    <source>
        <strain evidence="1 2">CBS 291.85</strain>
    </source>
</reference>
<evidence type="ECO:0000313" key="1">
    <source>
        <dbReference type="EMBL" id="KAF5357469.1"/>
    </source>
</evidence>
<dbReference type="PANTHER" id="PTHR47259:SF2">
    <property type="entry name" value="URACIL-REGULATED PROTEIN 1"/>
    <property type="match status" value="1"/>
</dbReference>
<sequence length="209" mass="22794">MGGPPLTRYKPNIHPPTASWPVLGPRADLYNTGPTNSDSMARITSITCLGDPPVILEGKPQPSVDSRWISLLPLDDIHPHTLLLTSPISPSIDPSLLSRFQALMPDVLHWLGINVNGCGSVAADGKKRARVVNMVSMSNMKYDAVVGRGIDVGRKYGLPDHLIPLNSHVEIDAKITSGYFSTRKDGNELTPEELRKTVGWEEVEHCTLS</sequence>
<gene>
    <name evidence="1" type="ORF">D9758_012500</name>
</gene>
<dbReference type="EMBL" id="JAACJM010000051">
    <property type="protein sequence ID" value="KAF5357469.1"/>
    <property type="molecule type" value="Genomic_DNA"/>
</dbReference>
<dbReference type="PANTHER" id="PTHR47259">
    <property type="match status" value="1"/>
</dbReference>
<dbReference type="Proteomes" id="UP000559256">
    <property type="component" value="Unassembled WGS sequence"/>
</dbReference>
<accession>A0A8H5G317</accession>
<organism evidence="1 2">
    <name type="scientific">Tetrapyrgos nigripes</name>
    <dbReference type="NCBI Taxonomy" id="182062"/>
    <lineage>
        <taxon>Eukaryota</taxon>
        <taxon>Fungi</taxon>
        <taxon>Dikarya</taxon>
        <taxon>Basidiomycota</taxon>
        <taxon>Agaricomycotina</taxon>
        <taxon>Agaricomycetes</taxon>
        <taxon>Agaricomycetidae</taxon>
        <taxon>Agaricales</taxon>
        <taxon>Marasmiineae</taxon>
        <taxon>Marasmiaceae</taxon>
        <taxon>Tetrapyrgos</taxon>
    </lineage>
</organism>
<dbReference type="AlphaFoldDB" id="A0A8H5G317"/>
<evidence type="ECO:0000313" key="2">
    <source>
        <dbReference type="Proteomes" id="UP000559256"/>
    </source>
</evidence>
<protein>
    <submittedName>
        <fullName evidence="1">Uncharacterized protein</fullName>
    </submittedName>
</protein>
<keyword evidence="2" id="KW-1185">Reference proteome</keyword>
<proteinExistence type="predicted"/>